<accession>A0ACA9QQD1</accession>
<organism evidence="1 2">
    <name type="scientific">Racocetra persica</name>
    <dbReference type="NCBI Taxonomy" id="160502"/>
    <lineage>
        <taxon>Eukaryota</taxon>
        <taxon>Fungi</taxon>
        <taxon>Fungi incertae sedis</taxon>
        <taxon>Mucoromycota</taxon>
        <taxon>Glomeromycotina</taxon>
        <taxon>Glomeromycetes</taxon>
        <taxon>Diversisporales</taxon>
        <taxon>Gigasporaceae</taxon>
        <taxon>Racocetra</taxon>
    </lineage>
</organism>
<dbReference type="EMBL" id="CAJVQC010034864">
    <property type="protein sequence ID" value="CAG8757508.1"/>
    <property type="molecule type" value="Genomic_DNA"/>
</dbReference>
<comment type="caution">
    <text evidence="1">The sequence shown here is derived from an EMBL/GenBank/DDBJ whole genome shotgun (WGS) entry which is preliminary data.</text>
</comment>
<reference evidence="1" key="1">
    <citation type="submission" date="2021-06" db="EMBL/GenBank/DDBJ databases">
        <authorList>
            <person name="Kallberg Y."/>
            <person name="Tangrot J."/>
            <person name="Rosling A."/>
        </authorList>
    </citation>
    <scope>NUCLEOTIDE SEQUENCE</scope>
    <source>
        <strain evidence="1">MA461A</strain>
    </source>
</reference>
<proteinExistence type="predicted"/>
<feature type="non-terminal residue" evidence="1">
    <location>
        <position position="1"/>
    </location>
</feature>
<sequence length="126" mass="14557">DSLYLFIDEFQYIFTDSTLCNVSKQFFQRIASTKLYYIAVGTFILVNLMTSSQNLILPFSKAKFEKMLLFNTNEMGGLFELYKLGINVNGVPYDLQLEIERESCEHPTSFISLLRLFNDKLPTIGQ</sequence>
<name>A0ACA9QQD1_9GLOM</name>
<evidence type="ECO:0000313" key="2">
    <source>
        <dbReference type="Proteomes" id="UP000789920"/>
    </source>
</evidence>
<protein>
    <submittedName>
        <fullName evidence="1">30527_t:CDS:1</fullName>
    </submittedName>
</protein>
<evidence type="ECO:0000313" key="1">
    <source>
        <dbReference type="EMBL" id="CAG8757508.1"/>
    </source>
</evidence>
<gene>
    <name evidence="1" type="ORF">RPERSI_LOCUS14846</name>
</gene>
<dbReference type="Proteomes" id="UP000789920">
    <property type="component" value="Unassembled WGS sequence"/>
</dbReference>
<keyword evidence="2" id="KW-1185">Reference proteome</keyword>